<feature type="chain" id="PRO_5038533074" evidence="2">
    <location>
        <begin position="20"/>
        <end position="383"/>
    </location>
</feature>
<dbReference type="Proteomes" id="UP000315215">
    <property type="component" value="Chromosome"/>
</dbReference>
<evidence type="ECO:0000313" key="3">
    <source>
        <dbReference type="EMBL" id="QDP39250.1"/>
    </source>
</evidence>
<organism evidence="3 4">
    <name type="scientific">Radiobacillus deserti</name>
    <dbReference type="NCBI Taxonomy" id="2594883"/>
    <lineage>
        <taxon>Bacteria</taxon>
        <taxon>Bacillati</taxon>
        <taxon>Bacillota</taxon>
        <taxon>Bacilli</taxon>
        <taxon>Bacillales</taxon>
        <taxon>Bacillaceae</taxon>
        <taxon>Radiobacillus</taxon>
    </lineage>
</organism>
<dbReference type="PROSITE" id="PS51257">
    <property type="entry name" value="PROKAR_LIPOPROTEIN"/>
    <property type="match status" value="1"/>
</dbReference>
<proteinExistence type="predicted"/>
<dbReference type="KEGG" id="aqt:FN924_02980"/>
<sequence>MRKKLILMLIGLLLLTSCAPSFDNSEEDVVKKNQGETNQETAIIPSYSLSDENYRVLLPYKLGKARGVIVNQLFNRLDIDELEEGLKRHSKDAFDPDKYYFQEGQYLTEDIVYDWLSSSNPKEEGNQGLNPPLSENATKEEHQENPRYLSHILEQNYLLKTSEDRIVLGGVSVALAMKSVYQFQTEIGGPYYYEKISKKEMLSKGQEIAQKIVERMRQMDGLSKVPIMVSLYREEAADSLVPGNFVAKTVVSEGSSSIGDWEEINEKHVLFPSDEASENYKEDANNLTIFEEDVAKYFPNYTSVIGKGFYVNDELQRLTIEIPIQFNGKAEVIGFTQYVYGLVVEGFQPHYDLEINITSGDNRQESLITREAGEEEPQVHIYH</sequence>
<dbReference type="InterPro" id="IPR011426">
    <property type="entry name" value="CamS"/>
</dbReference>
<dbReference type="Pfam" id="PF07537">
    <property type="entry name" value="CamS"/>
    <property type="match status" value="1"/>
</dbReference>
<dbReference type="CDD" id="cd13441">
    <property type="entry name" value="CamS_repeat_1"/>
    <property type="match status" value="1"/>
</dbReference>
<gene>
    <name evidence="3" type="ORF">FN924_02980</name>
</gene>
<name>A0A516KD04_9BACI</name>
<keyword evidence="4" id="KW-1185">Reference proteome</keyword>
<dbReference type="CDD" id="cd13440">
    <property type="entry name" value="CamS_repeat_2"/>
    <property type="match status" value="1"/>
</dbReference>
<dbReference type="OrthoDB" id="9795361at2"/>
<dbReference type="PIRSF" id="PIRSF012509">
    <property type="entry name" value="CamS"/>
    <property type="match status" value="1"/>
</dbReference>
<evidence type="ECO:0000256" key="2">
    <source>
        <dbReference type="SAM" id="SignalP"/>
    </source>
</evidence>
<feature type="region of interest" description="Disordered" evidence="1">
    <location>
        <begin position="121"/>
        <end position="143"/>
    </location>
</feature>
<keyword evidence="2" id="KW-0732">Signal</keyword>
<protein>
    <submittedName>
        <fullName evidence="3">CamS family sex pheromone protein</fullName>
    </submittedName>
</protein>
<accession>A0A516KD04</accession>
<feature type="compositionally biased region" description="Polar residues" evidence="1">
    <location>
        <begin position="127"/>
        <end position="136"/>
    </location>
</feature>
<feature type="signal peptide" evidence="2">
    <location>
        <begin position="1"/>
        <end position="19"/>
    </location>
</feature>
<reference evidence="3 4" key="1">
    <citation type="submission" date="2019-07" db="EMBL/GenBank/DDBJ databases">
        <authorList>
            <person name="Li J."/>
        </authorList>
    </citation>
    <scope>NUCLEOTIDE SEQUENCE [LARGE SCALE GENOMIC DNA]</scope>
    <source>
        <strain evidence="3 4">TKL69</strain>
    </source>
</reference>
<dbReference type="AlphaFoldDB" id="A0A516KD04"/>
<dbReference type="Gene3D" id="3.10.570.10">
    <property type="entry name" value="sex pheromone staph- cam373 precursor domain"/>
    <property type="match status" value="1"/>
</dbReference>
<evidence type="ECO:0000313" key="4">
    <source>
        <dbReference type="Proteomes" id="UP000315215"/>
    </source>
</evidence>
<evidence type="ECO:0000256" key="1">
    <source>
        <dbReference type="SAM" id="MobiDB-lite"/>
    </source>
</evidence>
<dbReference type="EMBL" id="CP041666">
    <property type="protein sequence ID" value="QDP39250.1"/>
    <property type="molecule type" value="Genomic_DNA"/>
</dbReference>